<reference evidence="1" key="1">
    <citation type="submission" date="2022-08" db="UniProtKB">
        <authorList>
            <consortium name="EnsemblMetazoa"/>
        </authorList>
    </citation>
    <scope>IDENTIFICATION</scope>
    <source>
        <strain evidence="1">Israel</strain>
    </source>
</reference>
<dbReference type="VEuPathDB" id="VectorBase:PPAI010536"/>
<accession>A0A1B0DPU8</accession>
<name>A0A1B0DPU8_PHLPP</name>
<dbReference type="Proteomes" id="UP000092462">
    <property type="component" value="Unassembled WGS sequence"/>
</dbReference>
<organism evidence="1 2">
    <name type="scientific">Phlebotomus papatasi</name>
    <name type="common">Sandfly</name>
    <dbReference type="NCBI Taxonomy" id="29031"/>
    <lineage>
        <taxon>Eukaryota</taxon>
        <taxon>Metazoa</taxon>
        <taxon>Ecdysozoa</taxon>
        <taxon>Arthropoda</taxon>
        <taxon>Hexapoda</taxon>
        <taxon>Insecta</taxon>
        <taxon>Pterygota</taxon>
        <taxon>Neoptera</taxon>
        <taxon>Endopterygota</taxon>
        <taxon>Diptera</taxon>
        <taxon>Nematocera</taxon>
        <taxon>Psychodoidea</taxon>
        <taxon>Psychodidae</taxon>
        <taxon>Phlebotomus</taxon>
        <taxon>Phlebotomus</taxon>
    </lineage>
</organism>
<keyword evidence="2" id="KW-1185">Reference proteome</keyword>
<proteinExistence type="predicted"/>
<dbReference type="AlphaFoldDB" id="A0A1B0DPU8"/>
<dbReference type="VEuPathDB" id="VectorBase:PPAPM1_010117"/>
<dbReference type="EnsemblMetazoa" id="PPAI010536-RA">
    <property type="protein sequence ID" value="PPAI010536-PA"/>
    <property type="gene ID" value="PPAI010536"/>
</dbReference>
<dbReference type="EMBL" id="AJVK01008270">
    <property type="status" value="NOT_ANNOTATED_CDS"/>
    <property type="molecule type" value="Genomic_DNA"/>
</dbReference>
<evidence type="ECO:0000313" key="1">
    <source>
        <dbReference type="EnsemblMetazoa" id="PPAI010536-PA"/>
    </source>
</evidence>
<sequence length="95" mass="10657">MPQDTTHALDKASKVPLRSRRANDYRIGDLVAIRETEFDVGYKVRKKFVGPNEVIEILPHNRYKVKKIGTGEGPEQTMTAADSMKYWPGSCPGGH</sequence>
<protein>
    <recommendedName>
        <fullName evidence="3">DUF5641 domain-containing protein</fullName>
    </recommendedName>
</protein>
<evidence type="ECO:0008006" key="3">
    <source>
        <dbReference type="Google" id="ProtNLM"/>
    </source>
</evidence>
<dbReference type="EMBL" id="AJVK01008271">
    <property type="status" value="NOT_ANNOTATED_CDS"/>
    <property type="molecule type" value="Genomic_DNA"/>
</dbReference>
<evidence type="ECO:0000313" key="2">
    <source>
        <dbReference type="Proteomes" id="UP000092462"/>
    </source>
</evidence>